<dbReference type="PANTHER" id="PTHR12905">
    <property type="entry name" value="METALLOPHOSPHOESTERASE"/>
    <property type="match status" value="1"/>
</dbReference>
<dbReference type="InterPro" id="IPR051693">
    <property type="entry name" value="UPF0046_metallophosphoest"/>
</dbReference>
<dbReference type="AlphaFoldDB" id="A0A812J7P5"/>
<dbReference type="SUPFAM" id="SSF56300">
    <property type="entry name" value="Metallo-dependent phosphatases"/>
    <property type="match status" value="1"/>
</dbReference>
<sequence length="435" mass="47951">MSPVKPPMEVTVKSRDVQRDGSLKTTCLRIVHISDTHNGNYGGKLPHGDVLIHSGDFTNAGDEEPEAIRAFLTWFLQEPHRYKILVCGNHELLLDRRPDLEEYLGCDTPEAAALNGFRRPILLNDSGVTVQGVKFYGSSWNHCSMAWRANQQERELRWARIPPDVDILITHQPPLGILDLAWLSHGSGTYDCRICGEGARHKGNFAHWGCASLLEHVRARQVPLHCFGHVHDEHGFVARTVPEGSATFTTTFSNAAMDIYHTSNVINFEYNFQCSTAETVGAPVASPTVEPAGPFWIRTGSRHVVDIDADPSAKNQKVWLWKKLRPAANQLWYALPASDSGNQFILASALSHATLEHDPRCLHAVGRQVRALTLSEAAELESHPVLLSSSTLNALRSGPASIAVGDLHVAVDRSSELVLSDEAEALLMELEHCAL</sequence>
<dbReference type="Gene3D" id="3.60.21.10">
    <property type="match status" value="1"/>
</dbReference>
<keyword evidence="3" id="KW-1185">Reference proteome</keyword>
<dbReference type="OrthoDB" id="630188at2759"/>
<dbReference type="InterPro" id="IPR004843">
    <property type="entry name" value="Calcineurin-like_PHP"/>
</dbReference>
<dbReference type="Pfam" id="PF00149">
    <property type="entry name" value="Metallophos"/>
    <property type="match status" value="1"/>
</dbReference>
<comment type="caution">
    <text evidence="2">The sequence shown here is derived from an EMBL/GenBank/DDBJ whole genome shotgun (WGS) entry which is preliminary data.</text>
</comment>
<dbReference type="CDD" id="cd07379">
    <property type="entry name" value="MPP_239FB"/>
    <property type="match status" value="1"/>
</dbReference>
<dbReference type="EMBL" id="CAJNDS010000381">
    <property type="protein sequence ID" value="CAE7199803.1"/>
    <property type="molecule type" value="Genomic_DNA"/>
</dbReference>
<reference evidence="2" key="1">
    <citation type="submission" date="2021-02" db="EMBL/GenBank/DDBJ databases">
        <authorList>
            <person name="Dougan E. K."/>
            <person name="Rhodes N."/>
            <person name="Thang M."/>
            <person name="Chan C."/>
        </authorList>
    </citation>
    <scope>NUCLEOTIDE SEQUENCE</scope>
</reference>
<evidence type="ECO:0000313" key="2">
    <source>
        <dbReference type="EMBL" id="CAE7199803.1"/>
    </source>
</evidence>
<name>A0A812J7P5_9DINO</name>
<proteinExistence type="predicted"/>
<evidence type="ECO:0000313" key="3">
    <source>
        <dbReference type="Proteomes" id="UP000604046"/>
    </source>
</evidence>
<organism evidence="2 3">
    <name type="scientific">Symbiodinium natans</name>
    <dbReference type="NCBI Taxonomy" id="878477"/>
    <lineage>
        <taxon>Eukaryota</taxon>
        <taxon>Sar</taxon>
        <taxon>Alveolata</taxon>
        <taxon>Dinophyceae</taxon>
        <taxon>Suessiales</taxon>
        <taxon>Symbiodiniaceae</taxon>
        <taxon>Symbiodinium</taxon>
    </lineage>
</organism>
<evidence type="ECO:0000259" key="1">
    <source>
        <dbReference type="Pfam" id="PF00149"/>
    </source>
</evidence>
<dbReference type="Proteomes" id="UP000604046">
    <property type="component" value="Unassembled WGS sequence"/>
</dbReference>
<protein>
    <recommendedName>
        <fullName evidence="1">Calcineurin-like phosphoesterase domain-containing protein</fullName>
    </recommendedName>
</protein>
<dbReference type="InterPro" id="IPR029052">
    <property type="entry name" value="Metallo-depent_PP-like"/>
</dbReference>
<accession>A0A812J7P5</accession>
<gene>
    <name evidence="2" type="ORF">SNAT2548_LOCUS5881</name>
</gene>
<dbReference type="PANTHER" id="PTHR12905:SF0">
    <property type="entry name" value="CALCINEURIN-LIKE PHOSPHOESTERASE DOMAIN-CONTAINING PROTEIN"/>
    <property type="match status" value="1"/>
</dbReference>
<feature type="domain" description="Calcineurin-like phosphoesterase" evidence="1">
    <location>
        <begin position="28"/>
        <end position="232"/>
    </location>
</feature>
<dbReference type="GO" id="GO:0016787">
    <property type="term" value="F:hydrolase activity"/>
    <property type="evidence" value="ECO:0007669"/>
    <property type="project" value="InterPro"/>
</dbReference>